<name>A0A515EPS0_9BURK</name>
<evidence type="ECO:0000313" key="1">
    <source>
        <dbReference type="EMBL" id="QDL54639.1"/>
    </source>
</evidence>
<dbReference type="PANTHER" id="PTHR36922:SF1">
    <property type="entry name" value="DUF1993 DOMAIN-CONTAINING PROTEIN"/>
    <property type="match status" value="1"/>
</dbReference>
<reference evidence="2" key="1">
    <citation type="submission" date="2019-02" db="EMBL/GenBank/DDBJ databases">
        <title>Complete genome sequence of Rhodoferax sp. Gr-4.</title>
        <authorList>
            <person name="Jin L."/>
        </authorList>
    </citation>
    <scope>NUCLEOTIDE SEQUENCE [LARGE SCALE GENOMIC DNA]</scope>
    <source>
        <strain evidence="2">Gr-4</strain>
    </source>
</reference>
<dbReference type="Gene3D" id="1.20.120.450">
    <property type="entry name" value="dinb family like domain"/>
    <property type="match status" value="1"/>
</dbReference>
<dbReference type="Pfam" id="PF09351">
    <property type="entry name" value="DUF1993"/>
    <property type="match status" value="1"/>
</dbReference>
<organism evidence="1 2">
    <name type="scientific">Rhodoferax aquaticus</name>
    <dbReference type="NCBI Taxonomy" id="2527691"/>
    <lineage>
        <taxon>Bacteria</taxon>
        <taxon>Pseudomonadati</taxon>
        <taxon>Pseudomonadota</taxon>
        <taxon>Betaproteobacteria</taxon>
        <taxon>Burkholderiales</taxon>
        <taxon>Comamonadaceae</taxon>
        <taxon>Rhodoferax</taxon>
    </lineage>
</organism>
<dbReference type="EMBL" id="CP036282">
    <property type="protein sequence ID" value="QDL54639.1"/>
    <property type="molecule type" value="Genomic_DNA"/>
</dbReference>
<protein>
    <submittedName>
        <fullName evidence="1">DUF1993 domain-containing protein</fullName>
    </submittedName>
</protein>
<dbReference type="RefSeq" id="WP_142811739.1">
    <property type="nucleotide sequence ID" value="NZ_CP036282.1"/>
</dbReference>
<dbReference type="AlphaFoldDB" id="A0A515EPS0"/>
<gene>
    <name evidence="1" type="ORF">EXZ61_10940</name>
</gene>
<proteinExistence type="predicted"/>
<accession>A0A515EPS0</accession>
<dbReference type="KEGG" id="rhg:EXZ61_10940"/>
<dbReference type="InterPro" id="IPR018531">
    <property type="entry name" value="DUF1993"/>
</dbReference>
<dbReference type="SUPFAM" id="SSF109854">
    <property type="entry name" value="DinB/YfiT-like putative metalloenzymes"/>
    <property type="match status" value="1"/>
</dbReference>
<sequence length="169" mass="18591">MSNSIYTSSVPVFTQMLGGLKEVLRKAEAHAAAKNIDPNALLQARLYPDMFAMLRQVQVASDFAKSVSARLAGVEVPKLDDKEQSFADLQARIDTVLAFIGGLDAALFTEAATREIITQAGTPKEKRFTGQSYLLNYGLPHFFFHTTTAYAILRHNGVEVGKKDYIGTY</sequence>
<dbReference type="InterPro" id="IPR034660">
    <property type="entry name" value="DinB/YfiT-like"/>
</dbReference>
<reference evidence="2" key="2">
    <citation type="journal article" date="2020" name="Int. J. Syst. Evol. Microbiol.">
        <title>Genomic insights into a novel species Rhodoferax aquaticus sp. nov., isolated from freshwater.</title>
        <authorList>
            <person name="Li T."/>
            <person name="Zhuo Y."/>
            <person name="Jin C.Z."/>
            <person name="Wu X."/>
            <person name="Ko S.R."/>
            <person name="Jin F.J."/>
            <person name="Ahn C.Y."/>
            <person name="Oh H.M."/>
            <person name="Lee H.G."/>
            <person name="Jin L."/>
        </authorList>
    </citation>
    <scope>NUCLEOTIDE SEQUENCE [LARGE SCALE GENOMIC DNA]</scope>
    <source>
        <strain evidence="2">Gr-4</strain>
    </source>
</reference>
<dbReference type="Proteomes" id="UP000317365">
    <property type="component" value="Chromosome"/>
</dbReference>
<keyword evidence="2" id="KW-1185">Reference proteome</keyword>
<evidence type="ECO:0000313" key="2">
    <source>
        <dbReference type="Proteomes" id="UP000317365"/>
    </source>
</evidence>
<dbReference type="PANTHER" id="PTHR36922">
    <property type="entry name" value="BLL2446 PROTEIN"/>
    <property type="match status" value="1"/>
</dbReference>